<keyword evidence="3" id="KW-1185">Reference proteome</keyword>
<protein>
    <recommendedName>
        <fullName evidence="1">Putative restriction endonuclease domain-containing protein</fullName>
    </recommendedName>
</protein>
<dbReference type="OrthoDB" id="4184221at2"/>
<dbReference type="Proteomes" id="UP000176101">
    <property type="component" value="Unassembled WGS sequence"/>
</dbReference>
<evidence type="ECO:0000313" key="3">
    <source>
        <dbReference type="Proteomes" id="UP000176101"/>
    </source>
</evidence>
<dbReference type="Gene3D" id="3.90.1570.10">
    <property type="entry name" value="tt1808, chain A"/>
    <property type="match status" value="1"/>
</dbReference>
<name>A0A1E7KHY0_9ACTN</name>
<organism evidence="2 3">
    <name type="scientific">Streptomyces oceani</name>
    <dbReference type="NCBI Taxonomy" id="1075402"/>
    <lineage>
        <taxon>Bacteria</taxon>
        <taxon>Bacillati</taxon>
        <taxon>Actinomycetota</taxon>
        <taxon>Actinomycetes</taxon>
        <taxon>Kitasatosporales</taxon>
        <taxon>Streptomycetaceae</taxon>
        <taxon>Streptomyces</taxon>
    </lineage>
</organism>
<dbReference type="InterPro" id="IPR008538">
    <property type="entry name" value="Uma2"/>
</dbReference>
<dbReference type="AlphaFoldDB" id="A0A1E7KHY0"/>
<evidence type="ECO:0000259" key="1">
    <source>
        <dbReference type="Pfam" id="PF05685"/>
    </source>
</evidence>
<sequence>MTADPILEPMASDKAQDPADLLIAFEEASTEPIRPEYVEGTFIVPPQPNHLHNKAAYKLTVQLDVESDLAGLGNGYRVGPANGKPLALLIPDFYVLRREPSDLDEAYRRTYKGWYPIDMLALAGEVTSSNHETDTGPKLRVYATAEVPIYVLIDREKGIGNAYSEPVSVPDDPAKSHYRALASVELGGKLVLPDPYPPLDTSVVPSGR</sequence>
<proteinExistence type="predicted"/>
<reference evidence="2 3" key="1">
    <citation type="journal article" date="2016" name="Front. Microbiol.">
        <title>Comparative Genomics Analysis of Streptomyces Species Reveals Their Adaptation to the Marine Environment and Their Diversity at the Genomic Level.</title>
        <authorList>
            <person name="Tian X."/>
            <person name="Zhang Z."/>
            <person name="Yang T."/>
            <person name="Chen M."/>
            <person name="Li J."/>
            <person name="Chen F."/>
            <person name="Yang J."/>
            <person name="Li W."/>
            <person name="Zhang B."/>
            <person name="Zhang Z."/>
            <person name="Wu J."/>
            <person name="Zhang C."/>
            <person name="Long L."/>
            <person name="Xiao J."/>
        </authorList>
    </citation>
    <scope>NUCLEOTIDE SEQUENCE [LARGE SCALE GENOMIC DNA]</scope>
    <source>
        <strain evidence="2 3">SCSIO 02100</strain>
    </source>
</reference>
<dbReference type="Pfam" id="PF05685">
    <property type="entry name" value="Uma2"/>
    <property type="match status" value="1"/>
</dbReference>
<comment type="caution">
    <text evidence="2">The sequence shown here is derived from an EMBL/GenBank/DDBJ whole genome shotgun (WGS) entry which is preliminary data.</text>
</comment>
<dbReference type="EMBL" id="LJGU01000119">
    <property type="protein sequence ID" value="OEV03491.1"/>
    <property type="molecule type" value="Genomic_DNA"/>
</dbReference>
<dbReference type="STRING" id="1075402.AN216_11535"/>
<evidence type="ECO:0000313" key="2">
    <source>
        <dbReference type="EMBL" id="OEV03491.1"/>
    </source>
</evidence>
<dbReference type="SUPFAM" id="SSF52980">
    <property type="entry name" value="Restriction endonuclease-like"/>
    <property type="match status" value="1"/>
</dbReference>
<dbReference type="PATRIC" id="fig|1075402.3.peg.4996"/>
<dbReference type="InterPro" id="IPR011335">
    <property type="entry name" value="Restrct_endonuc-II-like"/>
</dbReference>
<gene>
    <name evidence="2" type="ORF">AN216_11535</name>
</gene>
<dbReference type="InterPro" id="IPR012296">
    <property type="entry name" value="Nuclease_put_TT1808"/>
</dbReference>
<accession>A0A1E7KHY0</accession>
<feature type="domain" description="Putative restriction endonuclease" evidence="1">
    <location>
        <begin position="30"/>
        <end position="158"/>
    </location>
</feature>